<feature type="compositionally biased region" description="Polar residues" evidence="1">
    <location>
        <begin position="22"/>
        <end position="39"/>
    </location>
</feature>
<protein>
    <submittedName>
        <fullName evidence="2">Uncharacterized protein</fullName>
    </submittedName>
</protein>
<gene>
    <name evidence="2" type="ORF">MKW98_019095</name>
</gene>
<reference evidence="2" key="1">
    <citation type="submission" date="2022-04" db="EMBL/GenBank/DDBJ databases">
        <title>A functionally conserved STORR gene fusion in Papaver species that diverged 16.8 million years ago.</title>
        <authorList>
            <person name="Catania T."/>
        </authorList>
    </citation>
    <scope>NUCLEOTIDE SEQUENCE</scope>
    <source>
        <strain evidence="2">S-188037</strain>
    </source>
</reference>
<comment type="caution">
    <text evidence="2">The sequence shown here is derived from an EMBL/GenBank/DDBJ whole genome shotgun (WGS) entry which is preliminary data.</text>
</comment>
<dbReference type="AlphaFoldDB" id="A0AAD4XY70"/>
<sequence>ILTAPSVHEDSSSNSDEGGSSTIGEKNSISSDENCSSTGDVKESSNGDEVEELQGAPLPRGTARPPQLNIRGRNINCQSTFIEP</sequence>
<accession>A0AAD4XY70</accession>
<feature type="compositionally biased region" description="Polar residues" evidence="1">
    <location>
        <begin position="75"/>
        <end position="84"/>
    </location>
</feature>
<keyword evidence="3" id="KW-1185">Reference proteome</keyword>
<feature type="non-terminal residue" evidence="2">
    <location>
        <position position="1"/>
    </location>
</feature>
<evidence type="ECO:0000313" key="3">
    <source>
        <dbReference type="Proteomes" id="UP001202328"/>
    </source>
</evidence>
<name>A0AAD4XY70_9MAGN</name>
<dbReference type="EMBL" id="JAJJMB010000835">
    <property type="protein sequence ID" value="KAI3960894.1"/>
    <property type="molecule type" value="Genomic_DNA"/>
</dbReference>
<evidence type="ECO:0000256" key="1">
    <source>
        <dbReference type="SAM" id="MobiDB-lite"/>
    </source>
</evidence>
<feature type="region of interest" description="Disordered" evidence="1">
    <location>
        <begin position="1"/>
        <end position="84"/>
    </location>
</feature>
<proteinExistence type="predicted"/>
<dbReference type="Proteomes" id="UP001202328">
    <property type="component" value="Unassembled WGS sequence"/>
</dbReference>
<evidence type="ECO:0000313" key="2">
    <source>
        <dbReference type="EMBL" id="KAI3960894.1"/>
    </source>
</evidence>
<organism evidence="2 3">
    <name type="scientific">Papaver atlanticum</name>
    <dbReference type="NCBI Taxonomy" id="357466"/>
    <lineage>
        <taxon>Eukaryota</taxon>
        <taxon>Viridiplantae</taxon>
        <taxon>Streptophyta</taxon>
        <taxon>Embryophyta</taxon>
        <taxon>Tracheophyta</taxon>
        <taxon>Spermatophyta</taxon>
        <taxon>Magnoliopsida</taxon>
        <taxon>Ranunculales</taxon>
        <taxon>Papaveraceae</taxon>
        <taxon>Papaveroideae</taxon>
        <taxon>Papaver</taxon>
    </lineage>
</organism>